<evidence type="ECO:0008006" key="4">
    <source>
        <dbReference type="Google" id="ProtNLM"/>
    </source>
</evidence>
<keyword evidence="1" id="KW-0812">Transmembrane</keyword>
<evidence type="ECO:0000313" key="2">
    <source>
        <dbReference type="EMBL" id="PIQ87225.1"/>
    </source>
</evidence>
<sequence>MKFLNFLIDIVGVFTFLTIGSLMLIVAFQILPMEDALIKLQMIYEVGFERIRFALTGIFLILLGLSLARVLIKKSKAEDDFFAVDGDVGRITVTFSTINQLSQKVLKSFDYIRHPVLTSRYLNGLLKVEIKAPMVVGQDLEKVRKQIEAEISQRIKKVLKCELPIEVRLKFSGLATPD</sequence>
<dbReference type="Proteomes" id="UP000230859">
    <property type="component" value="Unassembled WGS sequence"/>
</dbReference>
<feature type="transmembrane region" description="Helical" evidence="1">
    <location>
        <begin position="7"/>
        <end position="31"/>
    </location>
</feature>
<feature type="transmembrane region" description="Helical" evidence="1">
    <location>
        <begin position="51"/>
        <end position="72"/>
    </location>
</feature>
<dbReference type="EMBL" id="PCVY01000016">
    <property type="protein sequence ID" value="PIQ87225.1"/>
    <property type="molecule type" value="Genomic_DNA"/>
</dbReference>
<organism evidence="2 3">
    <name type="scientific">Candidatus Abzuiibacterium crystallinum</name>
    <dbReference type="NCBI Taxonomy" id="1974748"/>
    <lineage>
        <taxon>Bacteria</taxon>
        <taxon>Pseudomonadati</taxon>
        <taxon>Candidatus Omnitrophota</taxon>
        <taxon>Candidatus Abzuiibacterium</taxon>
    </lineage>
</organism>
<keyword evidence="1" id="KW-1133">Transmembrane helix</keyword>
<proteinExistence type="predicted"/>
<dbReference type="AlphaFoldDB" id="A0A2H0LUQ8"/>
<gene>
    <name evidence="2" type="ORF">COV74_01505</name>
</gene>
<accession>A0A2H0LUQ8</accession>
<comment type="caution">
    <text evidence="2">The sequence shown here is derived from an EMBL/GenBank/DDBJ whole genome shotgun (WGS) entry which is preliminary data.</text>
</comment>
<evidence type="ECO:0000256" key="1">
    <source>
        <dbReference type="SAM" id="Phobius"/>
    </source>
</evidence>
<keyword evidence="1" id="KW-0472">Membrane</keyword>
<evidence type="ECO:0000313" key="3">
    <source>
        <dbReference type="Proteomes" id="UP000230859"/>
    </source>
</evidence>
<reference evidence="2 3" key="1">
    <citation type="submission" date="2017-09" db="EMBL/GenBank/DDBJ databases">
        <title>Depth-based differentiation of microbial function through sediment-hosted aquifers and enrichment of novel symbionts in the deep terrestrial subsurface.</title>
        <authorList>
            <person name="Probst A.J."/>
            <person name="Ladd B."/>
            <person name="Jarett J.K."/>
            <person name="Geller-Mcgrath D.E."/>
            <person name="Sieber C.M."/>
            <person name="Emerson J.B."/>
            <person name="Anantharaman K."/>
            <person name="Thomas B.C."/>
            <person name="Malmstrom R."/>
            <person name="Stieglmeier M."/>
            <person name="Klingl A."/>
            <person name="Woyke T."/>
            <person name="Ryan C.M."/>
            <person name="Banfield J.F."/>
        </authorList>
    </citation>
    <scope>NUCLEOTIDE SEQUENCE [LARGE SCALE GENOMIC DNA]</scope>
    <source>
        <strain evidence="2">CG11_big_fil_rev_8_21_14_0_20_45_26</strain>
    </source>
</reference>
<name>A0A2H0LUQ8_9BACT</name>
<protein>
    <recommendedName>
        <fullName evidence="4">Alkaline shock response membrane anchor protein AmaP</fullName>
    </recommendedName>
</protein>